<dbReference type="FunFam" id="2.40.10.310:FF:000002">
    <property type="entry name" value="30S ribosomal protein S8e"/>
    <property type="match status" value="1"/>
</dbReference>
<sequence length="129" mass="14513">MGIWQGKSKRKPTGGKYKLVVKKHKREMGRNPAETHLTEDEVKIKVVRTRGGNIKVKLMRTNYANVIDPKNNVCKKVTILNVVENDANKHYIRRNIITKGAIIDTEIGKAKVTSRPGQDGVVNAILIEQ</sequence>
<keyword evidence="4 6" id="KW-0687">Ribonucleoprotein</keyword>
<keyword evidence="3 6" id="KW-0689">Ribosomal protein</keyword>
<dbReference type="NCBIfam" id="TIGR00307">
    <property type="entry name" value="eS8"/>
    <property type="match status" value="1"/>
</dbReference>
<dbReference type="PANTHER" id="PTHR10394">
    <property type="entry name" value="40S RIBOSOMAL PROTEIN S8"/>
    <property type="match status" value="1"/>
</dbReference>
<dbReference type="InterPro" id="IPR020919">
    <property type="entry name" value="Ribosomal_protein_eS8_arc"/>
</dbReference>
<comment type="subunit">
    <text evidence="2 6">Part of the 30S ribosomal subunit.</text>
</comment>
<protein>
    <recommendedName>
        <fullName evidence="5 6">Small ribosomal subunit protein eS8</fullName>
    </recommendedName>
</protein>
<dbReference type="Pfam" id="PF01201">
    <property type="entry name" value="Ribosomal_S8e"/>
    <property type="match status" value="1"/>
</dbReference>
<dbReference type="GO" id="GO:0003735">
    <property type="term" value="F:structural constituent of ribosome"/>
    <property type="evidence" value="ECO:0007669"/>
    <property type="project" value="InterPro"/>
</dbReference>
<comment type="caution">
    <text evidence="7">The sequence shown here is derived from an EMBL/GenBank/DDBJ whole genome shotgun (WGS) entry which is preliminary data.</text>
</comment>
<evidence type="ECO:0000313" key="8">
    <source>
        <dbReference type="Proteomes" id="UP000605144"/>
    </source>
</evidence>
<dbReference type="CDD" id="cd11382">
    <property type="entry name" value="Ribosomal_S8e"/>
    <property type="match status" value="1"/>
</dbReference>
<reference evidence="7" key="1">
    <citation type="journal article" date="2020" name="ISME J.">
        <title>Gammaproteobacteria mediating utilization of methyl-, sulfur- and petroleum organic compounds in deep ocean hydrothermal plumes.</title>
        <authorList>
            <person name="Zhou Z."/>
            <person name="Liu Y."/>
            <person name="Pan J."/>
            <person name="Cron B.R."/>
            <person name="Toner B.M."/>
            <person name="Anantharaman K."/>
            <person name="Breier J.A."/>
            <person name="Dick G.J."/>
            <person name="Li M."/>
        </authorList>
    </citation>
    <scope>NUCLEOTIDE SEQUENCE</scope>
    <source>
        <strain evidence="7">SZUA-1385</strain>
    </source>
</reference>
<comment type="similarity">
    <text evidence="1 6">Belongs to the eukaryotic ribosomal protein eS8 family.</text>
</comment>
<evidence type="ECO:0000256" key="1">
    <source>
        <dbReference type="ARBA" id="ARBA00005257"/>
    </source>
</evidence>
<dbReference type="GO" id="GO:1990904">
    <property type="term" value="C:ribonucleoprotein complex"/>
    <property type="evidence" value="ECO:0007669"/>
    <property type="project" value="UniProtKB-KW"/>
</dbReference>
<dbReference type="GO" id="GO:0006412">
    <property type="term" value="P:translation"/>
    <property type="evidence" value="ECO:0007669"/>
    <property type="project" value="UniProtKB-UniRule"/>
</dbReference>
<organism evidence="7 8">
    <name type="scientific">Methanothermococcus okinawensis</name>
    <dbReference type="NCBI Taxonomy" id="155863"/>
    <lineage>
        <taxon>Archaea</taxon>
        <taxon>Methanobacteriati</taxon>
        <taxon>Methanobacteriota</taxon>
        <taxon>Methanomada group</taxon>
        <taxon>Methanococci</taxon>
        <taxon>Methanococcales</taxon>
        <taxon>Methanococcaceae</taxon>
        <taxon>Methanothermococcus</taxon>
    </lineage>
</organism>
<evidence type="ECO:0000256" key="6">
    <source>
        <dbReference type="HAMAP-Rule" id="MF_00029"/>
    </source>
</evidence>
<evidence type="ECO:0000256" key="2">
    <source>
        <dbReference type="ARBA" id="ARBA00011458"/>
    </source>
</evidence>
<dbReference type="EMBL" id="DQSV01000042">
    <property type="protein sequence ID" value="HIP17077.1"/>
    <property type="molecule type" value="Genomic_DNA"/>
</dbReference>
<dbReference type="GO" id="GO:0005840">
    <property type="term" value="C:ribosome"/>
    <property type="evidence" value="ECO:0007669"/>
    <property type="project" value="UniProtKB-KW"/>
</dbReference>
<evidence type="ECO:0000256" key="5">
    <source>
        <dbReference type="ARBA" id="ARBA00035277"/>
    </source>
</evidence>
<dbReference type="Gene3D" id="2.40.10.310">
    <property type="match status" value="1"/>
</dbReference>
<dbReference type="InterPro" id="IPR022309">
    <property type="entry name" value="Ribosomal_Se8/biogenesis_NSA2"/>
</dbReference>
<name>A0A833DQR0_9EURY</name>
<dbReference type="HAMAP" id="MF_00029">
    <property type="entry name" value="Ribosomal_eS8"/>
    <property type="match status" value="1"/>
</dbReference>
<evidence type="ECO:0000256" key="3">
    <source>
        <dbReference type="ARBA" id="ARBA00022980"/>
    </source>
</evidence>
<proteinExistence type="inferred from homology"/>
<dbReference type="InterPro" id="IPR001047">
    <property type="entry name" value="Ribosomal_eS8"/>
</dbReference>
<dbReference type="AlphaFoldDB" id="A0A833DQR0"/>
<dbReference type="Proteomes" id="UP000605144">
    <property type="component" value="Unassembled WGS sequence"/>
</dbReference>
<evidence type="ECO:0000313" key="7">
    <source>
        <dbReference type="EMBL" id="HIP17077.1"/>
    </source>
</evidence>
<accession>A0A833DQR0</accession>
<evidence type="ECO:0000256" key="4">
    <source>
        <dbReference type="ARBA" id="ARBA00023274"/>
    </source>
</evidence>
<gene>
    <name evidence="6" type="primary">rps8e</name>
    <name evidence="7" type="ORF">EYG76_02090</name>
</gene>